<dbReference type="Proteomes" id="UP000287166">
    <property type="component" value="Unassembled WGS sequence"/>
</dbReference>
<dbReference type="InterPro" id="IPR049207">
    <property type="entry name" value="DUF4246_N"/>
</dbReference>
<dbReference type="PANTHER" id="PTHR33119">
    <property type="entry name" value="IFI3P"/>
    <property type="match status" value="1"/>
</dbReference>
<dbReference type="Pfam" id="PF21666">
    <property type="entry name" value="DUF4246_N"/>
    <property type="match status" value="1"/>
</dbReference>
<protein>
    <submittedName>
        <fullName evidence="3">Uncharacterized protein</fullName>
    </submittedName>
</protein>
<gene>
    <name evidence="3" type="ORF">SCP_0102150</name>
</gene>
<dbReference type="GeneID" id="38774259"/>
<dbReference type="PANTHER" id="PTHR33119:SF1">
    <property type="entry name" value="FE2OG DIOXYGENASE DOMAIN-CONTAINING PROTEIN"/>
    <property type="match status" value="1"/>
</dbReference>
<evidence type="ECO:0000313" key="4">
    <source>
        <dbReference type="Proteomes" id="UP000287166"/>
    </source>
</evidence>
<dbReference type="RefSeq" id="XP_027608255.1">
    <property type="nucleotide sequence ID" value="XM_027752454.1"/>
</dbReference>
<comment type="caution">
    <text evidence="3">The sequence shown here is derived from an EMBL/GenBank/DDBJ whole genome shotgun (WGS) entry which is preliminary data.</text>
</comment>
<feature type="domain" description="DUF4246" evidence="1">
    <location>
        <begin position="83"/>
        <end position="490"/>
    </location>
</feature>
<dbReference type="AlphaFoldDB" id="A0A401G5A3"/>
<evidence type="ECO:0000313" key="3">
    <source>
        <dbReference type="EMBL" id="GBE77342.1"/>
    </source>
</evidence>
<dbReference type="EMBL" id="BFAD01000001">
    <property type="protein sequence ID" value="GBE77342.1"/>
    <property type="molecule type" value="Genomic_DNA"/>
</dbReference>
<sequence>MDRGYLHPFQDGRQYLYGVGERPRTLLELAMCQLSAHIRSTKNWWKEYGDHQFRTRWAEEAAERSWTVRSPSGSTLVTLSRRQINYVLDELDGYAALRDEMHGCEVSSIDRIWHSDSLLDSETLSSLDTGLQCLPGRPNDDSVSVDLVDPFFHCLVYNRTQVYDSFAPESFSLQTRPINTPPSFDYACSSRFACIPTAFSVSRSDGSLEAKVLSYINNIDPSNTSLYHHIEHVVSRCVTLFEYVLTDLHRNNPLCQRITGSYRYTEWNEPEEPEFSDDDDGWLAYEREVRQWTLHRPIQPPDVPEQGYPRDLHTRHFKVTLDGRVLRLIVRVTDIRVAPGGPVYTGTPWHVEGMRNENIVACTMLCTSMTNLVPPSLEFRMAITAPRMEAGDVGAAIRTWGLDHFSARNQYLGHIPLSPGSAVAFPNLYQHRLTATHLRDPNHEGSMTFLGLYLMDPELDAYDGKRDSGWETLSPSSDTVPPQQKEWMRRAVEDSIDVRLPFEIVERIVEEVEGVMTAEEAAAYAKEMREERERFWTLHDEYRFCLPFDIWEVES</sequence>
<reference evidence="3 4" key="1">
    <citation type="journal article" date="2018" name="Sci. Rep.">
        <title>Genome sequence of the cauliflower mushroom Sparassis crispa (Hanabiratake) and its association with beneficial usage.</title>
        <authorList>
            <person name="Kiyama R."/>
            <person name="Furutani Y."/>
            <person name="Kawaguchi K."/>
            <person name="Nakanishi T."/>
        </authorList>
    </citation>
    <scope>NUCLEOTIDE SEQUENCE [LARGE SCALE GENOMIC DNA]</scope>
</reference>
<evidence type="ECO:0000259" key="1">
    <source>
        <dbReference type="Pfam" id="PF14033"/>
    </source>
</evidence>
<accession>A0A401G5A3</accession>
<dbReference type="Pfam" id="PF14033">
    <property type="entry name" value="DUF4246"/>
    <property type="match status" value="1"/>
</dbReference>
<evidence type="ECO:0000259" key="2">
    <source>
        <dbReference type="Pfam" id="PF21666"/>
    </source>
</evidence>
<organism evidence="3 4">
    <name type="scientific">Sparassis crispa</name>
    <dbReference type="NCBI Taxonomy" id="139825"/>
    <lineage>
        <taxon>Eukaryota</taxon>
        <taxon>Fungi</taxon>
        <taxon>Dikarya</taxon>
        <taxon>Basidiomycota</taxon>
        <taxon>Agaricomycotina</taxon>
        <taxon>Agaricomycetes</taxon>
        <taxon>Polyporales</taxon>
        <taxon>Sparassidaceae</taxon>
        <taxon>Sparassis</taxon>
    </lineage>
</organism>
<feature type="domain" description="DUF4246" evidence="2">
    <location>
        <begin position="5"/>
        <end position="60"/>
    </location>
</feature>
<keyword evidence="4" id="KW-1185">Reference proteome</keyword>
<dbReference type="OrthoDB" id="415532at2759"/>
<name>A0A401G5A3_9APHY</name>
<dbReference type="STRING" id="139825.A0A401G5A3"/>
<dbReference type="InterPro" id="IPR049192">
    <property type="entry name" value="DUF4246_C"/>
</dbReference>
<dbReference type="InterPro" id="IPR025340">
    <property type="entry name" value="DUF4246"/>
</dbReference>
<proteinExistence type="predicted"/>
<dbReference type="InParanoid" id="A0A401G5A3"/>